<evidence type="ECO:0000256" key="3">
    <source>
        <dbReference type="ARBA" id="ARBA00022737"/>
    </source>
</evidence>
<evidence type="ECO:0000256" key="6">
    <source>
        <dbReference type="ARBA" id="ARBA00023015"/>
    </source>
</evidence>
<dbReference type="InterPro" id="IPR051061">
    <property type="entry name" value="Zinc_finger_trans_reg"/>
</dbReference>
<keyword evidence="8" id="KW-0539">Nucleus</keyword>
<dbReference type="PANTHER" id="PTHR46179">
    <property type="entry name" value="ZINC FINGER PROTEIN"/>
    <property type="match status" value="1"/>
</dbReference>
<sequence length="498" mass="56320">MMATRTAVDESLAQPPAKRLRLDHDLDLNIETDTNTTIDDDHYTAQTPISTAETVSSPATTTAATTPKTPRFPSDLKTLSCTWPGCPKTFNRPARLRDHLNSHTNSRPFVCPYDGCTKDYTVDKHLKQHIKATHTQERKHVCPREGCGKSFVTGTRLKRHQAVHEGAERFRCQDCGQSFRKKDTLAKHVRKEHQGLKGFPCAEKGCDAAFDTKASLRKHVEREHGTARFWCHECAKQTSPDGEPRRTGFTTELLLQNHLKQEHQDCMFCEFRSSKQGDLERHVEVHHTGKTVDDRRTEPCPYPDCDKWFTNKSNRNNHVRTVHKGQRFICGCIAVDIGGWSNDQGCGEHFTSKARLEDHVRYVHLGQDRPKVSVPATVPEEERPGYLDALVHGAVDAVYTCYVCTLPFNGPEEVDAHIATEHQSFDPDSFFQDVEALDSGLFGMNSPWPEDNEQEEIFAADMDYGATNDEWAQDEENIFNLARDSPLHEDGPIDPSLL</sequence>
<evidence type="ECO:0000256" key="1">
    <source>
        <dbReference type="ARBA" id="ARBA00004123"/>
    </source>
</evidence>
<dbReference type="OrthoDB" id="4748970at2759"/>
<feature type="domain" description="C2H2-type" evidence="11">
    <location>
        <begin position="109"/>
        <end position="139"/>
    </location>
</feature>
<proteinExistence type="predicted"/>
<dbReference type="SUPFAM" id="SSF57667">
    <property type="entry name" value="beta-beta-alpha zinc fingers"/>
    <property type="match status" value="4"/>
</dbReference>
<organism evidence="12 13">
    <name type="scientific">Emericellopsis atlantica</name>
    <dbReference type="NCBI Taxonomy" id="2614577"/>
    <lineage>
        <taxon>Eukaryota</taxon>
        <taxon>Fungi</taxon>
        <taxon>Dikarya</taxon>
        <taxon>Ascomycota</taxon>
        <taxon>Pezizomycotina</taxon>
        <taxon>Sordariomycetes</taxon>
        <taxon>Hypocreomycetidae</taxon>
        <taxon>Hypocreales</taxon>
        <taxon>Bionectriaceae</taxon>
        <taxon>Emericellopsis</taxon>
    </lineage>
</organism>
<keyword evidence="4 9" id="KW-0863">Zinc-finger</keyword>
<evidence type="ECO:0000313" key="12">
    <source>
        <dbReference type="EMBL" id="KAG9257245.1"/>
    </source>
</evidence>
<evidence type="ECO:0000256" key="2">
    <source>
        <dbReference type="ARBA" id="ARBA00022723"/>
    </source>
</evidence>
<feature type="domain" description="C2H2-type" evidence="11">
    <location>
        <begin position="298"/>
        <end position="328"/>
    </location>
</feature>
<dbReference type="InterPro" id="IPR013087">
    <property type="entry name" value="Znf_C2H2_type"/>
</dbReference>
<name>A0A9P7ZS62_9HYPO</name>
<dbReference type="FunFam" id="3.30.160.60:FF:000032">
    <property type="entry name" value="Krueppel-like factor 4"/>
    <property type="match status" value="1"/>
</dbReference>
<accession>A0A9P7ZS62</accession>
<keyword evidence="6" id="KW-0805">Transcription regulation</keyword>
<evidence type="ECO:0000259" key="11">
    <source>
        <dbReference type="PROSITE" id="PS50157"/>
    </source>
</evidence>
<dbReference type="AlphaFoldDB" id="A0A9P7ZS62"/>
<feature type="domain" description="C2H2-type" evidence="11">
    <location>
        <begin position="340"/>
        <end position="369"/>
    </location>
</feature>
<feature type="domain" description="C2H2-type" evidence="11">
    <location>
        <begin position="199"/>
        <end position="229"/>
    </location>
</feature>
<evidence type="ECO:0000256" key="4">
    <source>
        <dbReference type="ARBA" id="ARBA00022771"/>
    </source>
</evidence>
<dbReference type="EMBL" id="MU251246">
    <property type="protein sequence ID" value="KAG9257245.1"/>
    <property type="molecule type" value="Genomic_DNA"/>
</dbReference>
<evidence type="ECO:0000256" key="5">
    <source>
        <dbReference type="ARBA" id="ARBA00022833"/>
    </source>
</evidence>
<evidence type="ECO:0000256" key="9">
    <source>
        <dbReference type="PROSITE-ProRule" id="PRU00042"/>
    </source>
</evidence>
<dbReference type="InterPro" id="IPR036236">
    <property type="entry name" value="Znf_C2H2_sf"/>
</dbReference>
<dbReference type="PROSITE" id="PS00028">
    <property type="entry name" value="ZINC_FINGER_C2H2_1"/>
    <property type="match status" value="7"/>
</dbReference>
<keyword evidence="7" id="KW-0804">Transcription</keyword>
<dbReference type="GeneID" id="70293926"/>
<dbReference type="Gene3D" id="3.30.160.60">
    <property type="entry name" value="Classic Zinc Finger"/>
    <property type="match status" value="6"/>
</dbReference>
<keyword evidence="3" id="KW-0677">Repeat</keyword>
<dbReference type="PANTHER" id="PTHR46179:SF13">
    <property type="entry name" value="C2H2-TYPE DOMAIN-CONTAINING PROTEIN"/>
    <property type="match status" value="1"/>
</dbReference>
<keyword evidence="5" id="KW-0862">Zinc</keyword>
<dbReference type="SMART" id="SM00355">
    <property type="entry name" value="ZnF_C2H2"/>
    <property type="match status" value="10"/>
</dbReference>
<keyword evidence="13" id="KW-1185">Reference proteome</keyword>
<feature type="domain" description="C2H2-type" evidence="11">
    <location>
        <begin position="79"/>
        <end position="108"/>
    </location>
</feature>
<evidence type="ECO:0000256" key="7">
    <source>
        <dbReference type="ARBA" id="ARBA00023163"/>
    </source>
</evidence>
<dbReference type="GO" id="GO:0008270">
    <property type="term" value="F:zinc ion binding"/>
    <property type="evidence" value="ECO:0007669"/>
    <property type="project" value="UniProtKB-KW"/>
</dbReference>
<feature type="domain" description="C2H2-type" evidence="11">
    <location>
        <begin position="170"/>
        <end position="198"/>
    </location>
</feature>
<protein>
    <recommendedName>
        <fullName evidence="11">C2H2-type domain-containing protein</fullName>
    </recommendedName>
</protein>
<reference evidence="12" key="1">
    <citation type="journal article" date="2021" name="IMA Fungus">
        <title>Genomic characterization of three marine fungi, including Emericellopsis atlantica sp. nov. with signatures of a generalist lifestyle and marine biomass degradation.</title>
        <authorList>
            <person name="Hagestad O.C."/>
            <person name="Hou L."/>
            <person name="Andersen J.H."/>
            <person name="Hansen E.H."/>
            <person name="Altermark B."/>
            <person name="Li C."/>
            <person name="Kuhnert E."/>
            <person name="Cox R.J."/>
            <person name="Crous P.W."/>
            <person name="Spatafora J.W."/>
            <person name="Lail K."/>
            <person name="Amirebrahimi M."/>
            <person name="Lipzen A."/>
            <person name="Pangilinan J."/>
            <person name="Andreopoulos W."/>
            <person name="Hayes R.D."/>
            <person name="Ng V."/>
            <person name="Grigoriev I.V."/>
            <person name="Jackson S.A."/>
            <person name="Sutton T.D.S."/>
            <person name="Dobson A.D.W."/>
            <person name="Rama T."/>
        </authorList>
    </citation>
    <scope>NUCLEOTIDE SEQUENCE</scope>
    <source>
        <strain evidence="12">TS7</strain>
    </source>
</reference>
<feature type="compositionally biased region" description="Low complexity" evidence="10">
    <location>
        <begin position="50"/>
        <end position="69"/>
    </location>
</feature>
<dbReference type="RefSeq" id="XP_046121169.1">
    <property type="nucleotide sequence ID" value="XM_046263023.1"/>
</dbReference>
<dbReference type="GO" id="GO:0005634">
    <property type="term" value="C:nucleus"/>
    <property type="evidence" value="ECO:0007669"/>
    <property type="project" value="UniProtKB-SubCell"/>
</dbReference>
<comment type="caution">
    <text evidence="12">The sequence shown here is derived from an EMBL/GenBank/DDBJ whole genome shotgun (WGS) entry which is preliminary data.</text>
</comment>
<keyword evidence="2" id="KW-0479">Metal-binding</keyword>
<dbReference type="PROSITE" id="PS50157">
    <property type="entry name" value="ZINC_FINGER_C2H2_2"/>
    <property type="match status" value="7"/>
</dbReference>
<comment type="subcellular location">
    <subcellularLocation>
        <location evidence="1">Nucleus</location>
    </subcellularLocation>
</comment>
<evidence type="ECO:0000256" key="8">
    <source>
        <dbReference type="ARBA" id="ARBA00023242"/>
    </source>
</evidence>
<evidence type="ECO:0000256" key="10">
    <source>
        <dbReference type="SAM" id="MobiDB-lite"/>
    </source>
</evidence>
<gene>
    <name evidence="12" type="ORF">F5Z01DRAFT_648214</name>
</gene>
<feature type="domain" description="C2H2-type" evidence="11">
    <location>
        <begin position="140"/>
        <end position="169"/>
    </location>
</feature>
<feature type="region of interest" description="Disordered" evidence="10">
    <location>
        <begin position="49"/>
        <end position="71"/>
    </location>
</feature>
<evidence type="ECO:0000313" key="13">
    <source>
        <dbReference type="Proteomes" id="UP000887229"/>
    </source>
</evidence>
<dbReference type="GO" id="GO:0006357">
    <property type="term" value="P:regulation of transcription by RNA polymerase II"/>
    <property type="evidence" value="ECO:0007669"/>
    <property type="project" value="TreeGrafter"/>
</dbReference>
<dbReference type="Proteomes" id="UP000887229">
    <property type="component" value="Unassembled WGS sequence"/>
</dbReference>
<dbReference type="Pfam" id="PF00096">
    <property type="entry name" value="zf-C2H2"/>
    <property type="match status" value="3"/>
</dbReference>